<evidence type="ECO:0000313" key="2">
    <source>
        <dbReference type="EMBL" id="ACU89750.1"/>
    </source>
</evidence>
<proteinExistence type="predicted"/>
<feature type="signal peptide" evidence="1">
    <location>
        <begin position="1"/>
        <end position="26"/>
    </location>
</feature>
<keyword evidence="1" id="KW-0732">Signal</keyword>
<protein>
    <recommendedName>
        <fullName evidence="4">Lipoprotein</fullName>
    </recommendedName>
</protein>
<evidence type="ECO:0000313" key="3">
    <source>
        <dbReference type="Proteomes" id="UP000002216"/>
    </source>
</evidence>
<feature type="chain" id="PRO_5002977992" description="Lipoprotein" evidence="1">
    <location>
        <begin position="27"/>
        <end position="842"/>
    </location>
</feature>
<keyword evidence="3" id="KW-1185">Reference proteome</keyword>
<dbReference type="RefSeq" id="WP_015773841.1">
    <property type="nucleotide sequence ID" value="NC_013173.1"/>
</dbReference>
<dbReference type="EMBL" id="CP001629">
    <property type="protein sequence ID" value="ACU89750.1"/>
    <property type="molecule type" value="Genomic_DNA"/>
</dbReference>
<name>C7LVJ4_DESBD</name>
<dbReference type="PROSITE" id="PS51257">
    <property type="entry name" value="PROKAR_LIPOPROTEIN"/>
    <property type="match status" value="1"/>
</dbReference>
<dbReference type="HOGENOM" id="CLU_349438_0_0_7"/>
<dbReference type="STRING" id="525897.Dbac_1658"/>
<gene>
    <name evidence="2" type="ordered locus">Dbac_1658</name>
</gene>
<accession>C7LVJ4</accession>
<dbReference type="eggNOG" id="COG3266">
    <property type="taxonomic scope" value="Bacteria"/>
</dbReference>
<dbReference type="KEGG" id="dba:Dbac_1658"/>
<sequence>MHFRFTMAFLLTLCALFSACPPVAVCASPAALERAVGPAAMVRLEQEGAMSVRALGAWGRLPAKFVSLGQTLRKEAGVNLLDADAGTVAQWLALAEEGDARLAPSRDGLKDLLGYLQRGEFLDWEAVAEEGAVAPGALLRRDGRLWVQGPQGQAAAPEPFDPTMPVAKGPEVLFAGDMSDQWVPYQADGGKFKDFAKLDQGMLVVDVPAGHSWGRTGMHSNASMVVSPRGGSEGVRLSVLLDPQGTTDAVLSLVPAEAKTDNEWRYHHVRVGVHLETDDGPKTMTLWIAQQAVMTREIDAVPERIDLVLRPDDAVVVTDSGGKILLQGVLPGEVPKDGYRLYALSDVATKRGNKPVRMALKRIERSPEPFFVQAAHDSVPDGARRTILFDDGVLGRWWSPQGGDFDKHVRLEDGVVAVDVPGGAGSAKVGIYSPGPMVWLDGFGFGSEAGVTFEFDPAGTTGFVVALSPLYNLKRNDPSKPFVWAQWTLKEDGSGGTSMLLIDPDSREGAWKVETGPQAPGKVTLRISPDGVLAQGLGGPDERFPWKWAVPNMGFRVYAFSQAQKAGLPMRMALKRITLDRVAGASPPAAEPTEGVAPLDVDLLFAGPALGGWEPYGIRGADFAKHGRFEDGRLVAEVPAAAHSWPKIGIVSVDPVLTFNERILHTPYAVRVACDRERTSGVEVVFRSAKTAEMDKGAEVLTSFVRHDTGPDAGKYVLSLSGEHSTYRTWSRRVDADWVEANWDGVLEVRFGDGWVEAGLPGGPSIRGADMRTGKGWSYHMAVTACPHVKSGASALTLKKITGGWVTPPGMGADERWTLVDDEKFDADAFLDHVSGALPKEE</sequence>
<reference evidence="2 3" key="1">
    <citation type="journal article" date="2009" name="Stand. Genomic Sci.">
        <title>Complete genome sequence of Desulfomicrobium baculatum type strain (X).</title>
        <authorList>
            <person name="Copeland A."/>
            <person name="Spring S."/>
            <person name="Goker M."/>
            <person name="Schneider S."/>
            <person name="Lapidus A."/>
            <person name="Del Rio T.G."/>
            <person name="Tice H."/>
            <person name="Cheng J.F."/>
            <person name="Chen F."/>
            <person name="Nolan M."/>
            <person name="Bruce D."/>
            <person name="Goodwin L."/>
            <person name="Pitluck S."/>
            <person name="Ivanova N."/>
            <person name="Mavrommatis K."/>
            <person name="Ovchinnikova G."/>
            <person name="Pati A."/>
            <person name="Chen A."/>
            <person name="Palaniappan K."/>
            <person name="Land M."/>
            <person name="Hauser L."/>
            <person name="Chang Y.J."/>
            <person name="Jeffries C.C."/>
            <person name="Meincke L."/>
            <person name="Sims D."/>
            <person name="Brettin T."/>
            <person name="Detter J.C."/>
            <person name="Han C."/>
            <person name="Chain P."/>
            <person name="Bristow J."/>
            <person name="Eisen J.A."/>
            <person name="Markowitz V."/>
            <person name="Hugenholtz P."/>
            <person name="Kyrpides N.C."/>
            <person name="Klenk H.P."/>
            <person name="Lucas S."/>
        </authorList>
    </citation>
    <scope>NUCLEOTIDE SEQUENCE [LARGE SCALE GENOMIC DNA]</scope>
    <source>
        <strain evidence="3">DSM 4028 / VKM B-1378 / X</strain>
    </source>
</reference>
<dbReference type="AlphaFoldDB" id="C7LVJ4"/>
<organism evidence="2 3">
    <name type="scientific">Desulfomicrobium baculatum (strain DSM 4028 / VKM B-1378 / X)</name>
    <name type="common">Desulfovibrio baculatus</name>
    <dbReference type="NCBI Taxonomy" id="525897"/>
    <lineage>
        <taxon>Bacteria</taxon>
        <taxon>Pseudomonadati</taxon>
        <taxon>Thermodesulfobacteriota</taxon>
        <taxon>Desulfovibrionia</taxon>
        <taxon>Desulfovibrionales</taxon>
        <taxon>Desulfomicrobiaceae</taxon>
        <taxon>Desulfomicrobium</taxon>
    </lineage>
</organism>
<dbReference type="OrthoDB" id="5470249at2"/>
<evidence type="ECO:0000256" key="1">
    <source>
        <dbReference type="SAM" id="SignalP"/>
    </source>
</evidence>
<evidence type="ECO:0008006" key="4">
    <source>
        <dbReference type="Google" id="ProtNLM"/>
    </source>
</evidence>
<dbReference type="Proteomes" id="UP000002216">
    <property type="component" value="Chromosome"/>
</dbReference>